<accession>A0A915JZJ5</accession>
<name>A0A915JZJ5_ROMCU</name>
<keyword evidence="1" id="KW-1185">Reference proteome</keyword>
<dbReference type="AlphaFoldDB" id="A0A915JZJ5"/>
<reference evidence="2" key="1">
    <citation type="submission" date="2022-11" db="UniProtKB">
        <authorList>
            <consortium name="WormBaseParasite"/>
        </authorList>
    </citation>
    <scope>IDENTIFICATION</scope>
</reference>
<evidence type="ECO:0000313" key="1">
    <source>
        <dbReference type="Proteomes" id="UP000887565"/>
    </source>
</evidence>
<organism evidence="1 2">
    <name type="scientific">Romanomermis culicivorax</name>
    <name type="common">Nematode worm</name>
    <dbReference type="NCBI Taxonomy" id="13658"/>
    <lineage>
        <taxon>Eukaryota</taxon>
        <taxon>Metazoa</taxon>
        <taxon>Ecdysozoa</taxon>
        <taxon>Nematoda</taxon>
        <taxon>Enoplea</taxon>
        <taxon>Dorylaimia</taxon>
        <taxon>Mermithida</taxon>
        <taxon>Mermithoidea</taxon>
        <taxon>Mermithidae</taxon>
        <taxon>Romanomermis</taxon>
    </lineage>
</organism>
<sequence>MTGTVKPSHPNSFLDIAIPNHLFSTSSKIIHRDREDRVQRPGFIKQTGPVRDRILAITFSCQNRADYGLGTRLHRPQQCVLLQWDRNQ</sequence>
<dbReference type="Proteomes" id="UP000887565">
    <property type="component" value="Unplaced"/>
</dbReference>
<evidence type="ECO:0000313" key="2">
    <source>
        <dbReference type="WBParaSite" id="nRc.2.0.1.t31072-RA"/>
    </source>
</evidence>
<dbReference type="WBParaSite" id="nRc.2.0.1.t31072-RA">
    <property type="protein sequence ID" value="nRc.2.0.1.t31072-RA"/>
    <property type="gene ID" value="nRc.2.0.1.g31072"/>
</dbReference>
<protein>
    <submittedName>
        <fullName evidence="2">Uncharacterized protein</fullName>
    </submittedName>
</protein>
<proteinExistence type="predicted"/>